<name>A0A927MWE5_9ACTN</name>
<accession>A0A927MWE5</accession>
<dbReference type="EMBL" id="JADBEM010000001">
    <property type="protein sequence ID" value="MBE1608151.1"/>
    <property type="molecule type" value="Genomic_DNA"/>
</dbReference>
<comment type="caution">
    <text evidence="2">The sequence shown here is derived from an EMBL/GenBank/DDBJ whole genome shotgun (WGS) entry which is preliminary data.</text>
</comment>
<protein>
    <recommendedName>
        <fullName evidence="1">Knr4/Smi1-like domain-containing protein</fullName>
    </recommendedName>
</protein>
<proteinExistence type="predicted"/>
<evidence type="ECO:0000313" key="3">
    <source>
        <dbReference type="Proteomes" id="UP000638648"/>
    </source>
</evidence>
<evidence type="ECO:0000313" key="2">
    <source>
        <dbReference type="EMBL" id="MBE1608151.1"/>
    </source>
</evidence>
<dbReference type="AlphaFoldDB" id="A0A927MWE5"/>
<reference evidence="2" key="1">
    <citation type="submission" date="2020-10" db="EMBL/GenBank/DDBJ databases">
        <title>Sequencing the genomes of 1000 actinobacteria strains.</title>
        <authorList>
            <person name="Klenk H.-P."/>
        </authorList>
    </citation>
    <scope>NUCLEOTIDE SEQUENCE</scope>
    <source>
        <strain evidence="2">DSM 45354</strain>
    </source>
</reference>
<dbReference type="Proteomes" id="UP000638648">
    <property type="component" value="Unassembled WGS sequence"/>
</dbReference>
<keyword evidence="3" id="KW-1185">Reference proteome</keyword>
<dbReference type="RefSeq" id="WP_192751980.1">
    <property type="nucleotide sequence ID" value="NZ_BAABJL010000004.1"/>
</dbReference>
<evidence type="ECO:0000259" key="1">
    <source>
        <dbReference type="Pfam" id="PF09346"/>
    </source>
</evidence>
<sequence length="158" mass="17242">MRMIKVGDRRYLGWGLTSAVLILATLAALATGLTSSAGLESLYGWRNGTSTAGGVTLDDIHIFPGFYLLSIQDAIANYRAFATDSRWTPGWLPLFANGGGDFYVLDLTSSSGSPVRHFRIEEPEHPIEFGSLRALLTTLAEPRARSFLRRPQRLPGDG</sequence>
<dbReference type="Pfam" id="PF09346">
    <property type="entry name" value="SMI1_KNR4"/>
    <property type="match status" value="1"/>
</dbReference>
<feature type="domain" description="Knr4/Smi1-like" evidence="1">
    <location>
        <begin position="41"/>
        <end position="125"/>
    </location>
</feature>
<organism evidence="2 3">
    <name type="scientific">Actinopolymorpha pittospori</name>
    <dbReference type="NCBI Taxonomy" id="648752"/>
    <lineage>
        <taxon>Bacteria</taxon>
        <taxon>Bacillati</taxon>
        <taxon>Actinomycetota</taxon>
        <taxon>Actinomycetes</taxon>
        <taxon>Propionibacteriales</taxon>
        <taxon>Actinopolymorphaceae</taxon>
        <taxon>Actinopolymorpha</taxon>
    </lineage>
</organism>
<gene>
    <name evidence="2" type="ORF">HEB94_004999</name>
</gene>
<dbReference type="InterPro" id="IPR018958">
    <property type="entry name" value="Knr4/Smi1-like_dom"/>
</dbReference>